<dbReference type="AlphaFoldDB" id="A0A5C3QBD0"/>
<feature type="compositionally biased region" description="Low complexity" evidence="1">
    <location>
        <begin position="323"/>
        <end position="339"/>
    </location>
</feature>
<keyword evidence="5" id="KW-1185">Reference proteome</keyword>
<feature type="compositionally biased region" description="Low complexity" evidence="1">
    <location>
        <begin position="255"/>
        <end position="267"/>
    </location>
</feature>
<feature type="chain" id="PRO_5022935290" evidence="3">
    <location>
        <begin position="28"/>
        <end position="376"/>
    </location>
</feature>
<reference evidence="4 5" key="1">
    <citation type="journal article" date="2019" name="Nat. Ecol. Evol.">
        <title>Megaphylogeny resolves global patterns of mushroom evolution.</title>
        <authorList>
            <person name="Varga T."/>
            <person name="Krizsan K."/>
            <person name="Foldi C."/>
            <person name="Dima B."/>
            <person name="Sanchez-Garcia M."/>
            <person name="Sanchez-Ramirez S."/>
            <person name="Szollosi G.J."/>
            <person name="Szarkandi J.G."/>
            <person name="Papp V."/>
            <person name="Albert L."/>
            <person name="Andreopoulos W."/>
            <person name="Angelini C."/>
            <person name="Antonin V."/>
            <person name="Barry K.W."/>
            <person name="Bougher N.L."/>
            <person name="Buchanan P."/>
            <person name="Buyck B."/>
            <person name="Bense V."/>
            <person name="Catcheside P."/>
            <person name="Chovatia M."/>
            <person name="Cooper J."/>
            <person name="Damon W."/>
            <person name="Desjardin D."/>
            <person name="Finy P."/>
            <person name="Geml J."/>
            <person name="Haridas S."/>
            <person name="Hughes K."/>
            <person name="Justo A."/>
            <person name="Karasinski D."/>
            <person name="Kautmanova I."/>
            <person name="Kiss B."/>
            <person name="Kocsube S."/>
            <person name="Kotiranta H."/>
            <person name="LaButti K.M."/>
            <person name="Lechner B.E."/>
            <person name="Liimatainen K."/>
            <person name="Lipzen A."/>
            <person name="Lukacs Z."/>
            <person name="Mihaltcheva S."/>
            <person name="Morgado L.N."/>
            <person name="Niskanen T."/>
            <person name="Noordeloos M.E."/>
            <person name="Ohm R.A."/>
            <person name="Ortiz-Santana B."/>
            <person name="Ovrebo C."/>
            <person name="Racz N."/>
            <person name="Riley R."/>
            <person name="Savchenko A."/>
            <person name="Shiryaev A."/>
            <person name="Soop K."/>
            <person name="Spirin V."/>
            <person name="Szebenyi C."/>
            <person name="Tomsovsky M."/>
            <person name="Tulloss R.E."/>
            <person name="Uehling J."/>
            <person name="Grigoriev I.V."/>
            <person name="Vagvolgyi C."/>
            <person name="Papp T."/>
            <person name="Martin F.M."/>
            <person name="Miettinen O."/>
            <person name="Hibbett D.S."/>
            <person name="Nagy L.G."/>
        </authorList>
    </citation>
    <scope>NUCLEOTIDE SEQUENCE [LARGE SCALE GENOMIC DNA]</scope>
    <source>
        <strain evidence="4 5">CBS 309.79</strain>
    </source>
</reference>
<dbReference type="Gene3D" id="2.60.120.260">
    <property type="entry name" value="Galactose-binding domain-like"/>
    <property type="match status" value="1"/>
</dbReference>
<sequence>MSWRLDTVTRWACAVVLCITLIGSVQAALQTVVIDDLEGDPVTGNQFTYVPLRGWTVNCESCAQDPDLEQLHMNTWHDMSSRADAWEERRATIEFKGTAVYVQCALFNGGSENFDYIFYLDGEQVDRFQRQRTGRGYQYNQTVFSKTDLSFENHNLTIHVGEFGAENTAMILDSVIYTYDDGEASSGDDDDDSQSSSGGFSNSGGGGMSPGAIAGIAIGAVAGVAFIAFLLFCFIRRRRRQRAAFASDTQANPFSPTTVSSAPTPTTKQTFSDSQGGHIPASTPTQTHPTSPSTESASGTGRGPTTDESSSALGLSLHPQSPPTTQTQATSSGSPTTSSWNNSDIPPEYRRTPLPGTLLLSDSDRDVSSDPSRVMH</sequence>
<dbReference type="EMBL" id="ML178839">
    <property type="protein sequence ID" value="TFK98507.1"/>
    <property type="molecule type" value="Genomic_DNA"/>
</dbReference>
<evidence type="ECO:0000313" key="4">
    <source>
        <dbReference type="EMBL" id="TFK98507.1"/>
    </source>
</evidence>
<keyword evidence="2" id="KW-0472">Membrane</keyword>
<keyword evidence="2" id="KW-0812">Transmembrane</keyword>
<feature type="compositionally biased region" description="Acidic residues" evidence="1">
    <location>
        <begin position="183"/>
        <end position="193"/>
    </location>
</feature>
<keyword evidence="3" id="KW-0732">Signal</keyword>
<feature type="region of interest" description="Disordered" evidence="1">
    <location>
        <begin position="183"/>
        <end position="205"/>
    </location>
</feature>
<feature type="compositionally biased region" description="Low complexity" evidence="1">
    <location>
        <begin position="280"/>
        <end position="296"/>
    </location>
</feature>
<dbReference type="Proteomes" id="UP000305067">
    <property type="component" value="Unassembled WGS sequence"/>
</dbReference>
<feature type="region of interest" description="Disordered" evidence="1">
    <location>
        <begin position="245"/>
        <end position="376"/>
    </location>
</feature>
<name>A0A5C3QBD0_9AGAR</name>
<accession>A0A5C3QBD0</accession>
<evidence type="ECO:0000256" key="1">
    <source>
        <dbReference type="SAM" id="MobiDB-lite"/>
    </source>
</evidence>
<evidence type="ECO:0000256" key="2">
    <source>
        <dbReference type="SAM" id="Phobius"/>
    </source>
</evidence>
<feature type="signal peptide" evidence="3">
    <location>
        <begin position="1"/>
        <end position="27"/>
    </location>
</feature>
<dbReference type="OrthoDB" id="2758521at2759"/>
<gene>
    <name evidence="4" type="ORF">BDV98DRAFT_572784</name>
</gene>
<proteinExistence type="predicted"/>
<dbReference type="STRING" id="1884261.A0A5C3QBD0"/>
<evidence type="ECO:0000256" key="3">
    <source>
        <dbReference type="SAM" id="SignalP"/>
    </source>
</evidence>
<feature type="transmembrane region" description="Helical" evidence="2">
    <location>
        <begin position="212"/>
        <end position="235"/>
    </location>
</feature>
<organism evidence="4 5">
    <name type="scientific">Pterulicium gracile</name>
    <dbReference type="NCBI Taxonomy" id="1884261"/>
    <lineage>
        <taxon>Eukaryota</taxon>
        <taxon>Fungi</taxon>
        <taxon>Dikarya</taxon>
        <taxon>Basidiomycota</taxon>
        <taxon>Agaricomycotina</taxon>
        <taxon>Agaricomycetes</taxon>
        <taxon>Agaricomycetidae</taxon>
        <taxon>Agaricales</taxon>
        <taxon>Pleurotineae</taxon>
        <taxon>Pterulaceae</taxon>
        <taxon>Pterulicium</taxon>
    </lineage>
</organism>
<evidence type="ECO:0000313" key="5">
    <source>
        <dbReference type="Proteomes" id="UP000305067"/>
    </source>
</evidence>
<protein>
    <submittedName>
        <fullName evidence="4">Uncharacterized protein</fullName>
    </submittedName>
</protein>
<keyword evidence="2" id="KW-1133">Transmembrane helix</keyword>